<keyword evidence="2" id="KW-0812">Transmembrane</keyword>
<gene>
    <name evidence="3" type="ORF">LY89DRAFT_682245</name>
</gene>
<sequence>MHRGTETAINPALILLLFIYAGISSANILYDPPKHNPLNIDWDPAPSPEDGPPLSAHASRDPALIPAQVGAILGAYLFSVCVVGIALVLIGRKLRLSVQRAARALDIEMVHPAPIITQFNPTPLSPGGGPRNFSWPSPEKDTKNPYIYPSSVRSPVTPAGSDPYVDTRIVEADREMMDRDLEDIYAHVMEQEEAKKAGVNVKELPPPLLQKTGPVPMSAPQRTPKGRPSNLNFDEPKTKSRASSIISSLISPRKKGLRAMNISSPLATPMSATFPQSGASDEEPLTPKYYNPPPPPPIPKDQEPYNHSRQNSNGVSPTRTIDEQLSSMNLNPYKQHRPNPSQTSMDPTSATSTTSQTPLFPPPRSQKSTPQPPASNNSSTRALPFRQFEPAILSPSFAPTTKTTVLERTGPSHHGPNTAGLKTPWSAGATPYSPYQPFTPLVPMTPTLVTREERKARKKAEGRAPVLEMVKSADETWDSGY</sequence>
<feature type="compositionally biased region" description="Low complexity" evidence="1">
    <location>
        <begin position="348"/>
        <end position="357"/>
    </location>
</feature>
<feature type="transmembrane region" description="Helical" evidence="2">
    <location>
        <begin position="69"/>
        <end position="90"/>
    </location>
</feature>
<evidence type="ECO:0000256" key="1">
    <source>
        <dbReference type="SAM" id="MobiDB-lite"/>
    </source>
</evidence>
<dbReference type="KEGG" id="psco:LY89DRAFT_682245"/>
<feature type="region of interest" description="Disordered" evidence="1">
    <location>
        <begin position="204"/>
        <end position="249"/>
    </location>
</feature>
<protein>
    <submittedName>
        <fullName evidence="3">Uncharacterized protein</fullName>
    </submittedName>
</protein>
<organism evidence="3 4">
    <name type="scientific">Mollisia scopiformis</name>
    <name type="common">Conifer needle endophyte fungus</name>
    <name type="synonym">Phialocephala scopiformis</name>
    <dbReference type="NCBI Taxonomy" id="149040"/>
    <lineage>
        <taxon>Eukaryota</taxon>
        <taxon>Fungi</taxon>
        <taxon>Dikarya</taxon>
        <taxon>Ascomycota</taxon>
        <taxon>Pezizomycotina</taxon>
        <taxon>Leotiomycetes</taxon>
        <taxon>Helotiales</taxon>
        <taxon>Mollisiaceae</taxon>
        <taxon>Mollisia</taxon>
    </lineage>
</organism>
<keyword evidence="2" id="KW-0472">Membrane</keyword>
<dbReference type="AlphaFoldDB" id="A0A194XJW8"/>
<proteinExistence type="predicted"/>
<evidence type="ECO:0000313" key="4">
    <source>
        <dbReference type="Proteomes" id="UP000070700"/>
    </source>
</evidence>
<keyword evidence="4" id="KW-1185">Reference proteome</keyword>
<feature type="compositionally biased region" description="Polar residues" evidence="1">
    <location>
        <begin position="365"/>
        <end position="381"/>
    </location>
</feature>
<feature type="compositionally biased region" description="Polar residues" evidence="1">
    <location>
        <begin position="307"/>
        <end position="347"/>
    </location>
</feature>
<feature type="compositionally biased region" description="Pro residues" evidence="1">
    <location>
        <begin position="290"/>
        <end position="299"/>
    </location>
</feature>
<feature type="region of interest" description="Disordered" evidence="1">
    <location>
        <begin position="267"/>
        <end position="425"/>
    </location>
</feature>
<dbReference type="EMBL" id="KQ947409">
    <property type="protein sequence ID" value="KUJ20520.1"/>
    <property type="molecule type" value="Genomic_DNA"/>
</dbReference>
<dbReference type="RefSeq" id="XP_018074875.1">
    <property type="nucleotide sequence ID" value="XM_018214465.1"/>
</dbReference>
<dbReference type="GeneID" id="28824191"/>
<name>A0A194XJW8_MOLSC</name>
<dbReference type="InParanoid" id="A0A194XJW8"/>
<evidence type="ECO:0000313" key="3">
    <source>
        <dbReference type="EMBL" id="KUJ20520.1"/>
    </source>
</evidence>
<accession>A0A194XJW8</accession>
<feature type="compositionally biased region" description="Polar residues" evidence="1">
    <location>
        <begin position="397"/>
        <end position="406"/>
    </location>
</feature>
<dbReference type="OrthoDB" id="4524805at2759"/>
<feature type="compositionally biased region" description="Polar residues" evidence="1">
    <location>
        <begin position="267"/>
        <end position="279"/>
    </location>
</feature>
<reference evidence="3 4" key="1">
    <citation type="submission" date="2015-10" db="EMBL/GenBank/DDBJ databases">
        <title>Full genome of DAOMC 229536 Phialocephala scopiformis, a fungal endophyte of spruce producing the potent anti-insectan compound rugulosin.</title>
        <authorList>
            <consortium name="DOE Joint Genome Institute"/>
            <person name="Walker A.K."/>
            <person name="Frasz S.L."/>
            <person name="Seifert K.A."/>
            <person name="Miller J.D."/>
            <person name="Mondo S.J."/>
            <person name="Labutti K."/>
            <person name="Lipzen A."/>
            <person name="Dockter R."/>
            <person name="Kennedy M."/>
            <person name="Grigoriev I.V."/>
            <person name="Spatafora J.W."/>
        </authorList>
    </citation>
    <scope>NUCLEOTIDE SEQUENCE [LARGE SCALE GENOMIC DNA]</scope>
    <source>
        <strain evidence="3 4">CBS 120377</strain>
    </source>
</reference>
<dbReference type="Proteomes" id="UP000070700">
    <property type="component" value="Unassembled WGS sequence"/>
</dbReference>
<evidence type="ECO:0000256" key="2">
    <source>
        <dbReference type="SAM" id="Phobius"/>
    </source>
</evidence>
<keyword evidence="2" id="KW-1133">Transmembrane helix</keyword>
<feature type="transmembrane region" description="Helical" evidence="2">
    <location>
        <begin position="12"/>
        <end position="30"/>
    </location>
</feature>